<comment type="caution">
    <text evidence="3">The sequence shown here is derived from an EMBL/GenBank/DDBJ whole genome shotgun (WGS) entry which is preliminary data.</text>
</comment>
<evidence type="ECO:0000256" key="1">
    <source>
        <dbReference type="PROSITE-ProRule" id="PRU00339"/>
    </source>
</evidence>
<dbReference type="InterPro" id="IPR019734">
    <property type="entry name" value="TPR_rpt"/>
</dbReference>
<dbReference type="PANTHER" id="PTHR10098">
    <property type="entry name" value="RAPSYN-RELATED"/>
    <property type="match status" value="1"/>
</dbReference>
<name>A0A951QH91_9CYAN</name>
<gene>
    <name evidence="3" type="ORF">KME15_25525</name>
</gene>
<keyword evidence="1" id="KW-0802">TPR repeat</keyword>
<sequence>MKAFLYSYGLLAIASLFLALLITQSPANPQSIAPIAQSRLSTADSQLVQQGKSLYATGRFIEAAEMLQQAAQAYRQQGDTLRQAMALSNLALVYQKSGLFSEATQAIITSLNLLGLDLLESSPPLLDRERDDRSQILAQTLEIQGSLQFEQGQTEPALTTWQKAEALYRERNDSSGIIRSQINQAQALQVLGFYRRALTLLTELSQSLQSQPDSLTKGVELRSLGEALQFTGDLEQSRQVLQASLALSERLQLPQEISAALLSLGNTASVQQDVQEASAFYQQAIETAPSPLIKVQARINQFSLLVNANQALDGQLLSDITTELADLPPSQTAVYATIHFSQSLIKLEDKEYPQASRDNIARLLARAVQQSRDLGDKRAEAYALGALGGLYEQAQQWANAKDLTEQALRLADVANAADIAYRWHWQLGRLLKQQGDVAGALVAYDAAIDELQFLRNDLVAVNREVQFSFRDSVEPVYRQSVELLLQSQTPVDEQTLDKARQRVEALQLAELDNFFRESCLNTTTVLLDKVVDQDNPTTAILYPIILPDQLQVIVKVPGQSLHHYAVSQSQAEVESILTKLRQSLTEPDTIAEVKSLSQQVHSWLIQPIESELERSGIKTLVFVLDGAFRSVPMAALYDGKQYLVEKYAVALSPGLQLLNPEPIAQEKLQVLAAGLVQPPLEFQNFPPLPEIQSEFNSISAAGATITTLLDQDFTSQTLENQVNQATFNILHLATHGQFSSRAEDTFILAADGPINVTQFDTFLRRRDETRSLAIELLVLSACQTAAGDNRATLGLAGAAVRAGARSTLASLWNIGDRSTAVLIGEFYKELATSKVTKAEALRRAQVMLLKQYPNYSRPSYWAAYVLVGNWL</sequence>
<dbReference type="Proteomes" id="UP000757435">
    <property type="component" value="Unassembled WGS sequence"/>
</dbReference>
<reference evidence="3" key="2">
    <citation type="journal article" date="2022" name="Microbiol. Resour. Announc.">
        <title>Metagenome Sequencing to Explore Phylogenomics of Terrestrial Cyanobacteria.</title>
        <authorList>
            <person name="Ward R.D."/>
            <person name="Stajich J.E."/>
            <person name="Johansen J.R."/>
            <person name="Huntemann M."/>
            <person name="Clum A."/>
            <person name="Foster B."/>
            <person name="Foster B."/>
            <person name="Roux S."/>
            <person name="Palaniappan K."/>
            <person name="Varghese N."/>
            <person name="Mukherjee S."/>
            <person name="Reddy T.B.K."/>
            <person name="Daum C."/>
            <person name="Copeland A."/>
            <person name="Chen I.A."/>
            <person name="Ivanova N.N."/>
            <person name="Kyrpides N.C."/>
            <person name="Shapiro N."/>
            <person name="Eloe-Fadrosh E.A."/>
            <person name="Pietrasiak N."/>
        </authorList>
    </citation>
    <scope>NUCLEOTIDE SEQUENCE</scope>
    <source>
        <strain evidence="3">UHER 2000/2452</strain>
    </source>
</reference>
<feature type="repeat" description="TPR" evidence="1">
    <location>
        <begin position="258"/>
        <end position="291"/>
    </location>
</feature>
<proteinExistence type="predicted"/>
<dbReference type="SMART" id="SM00028">
    <property type="entry name" value="TPR"/>
    <property type="match status" value="7"/>
</dbReference>
<dbReference type="Pfam" id="PF12770">
    <property type="entry name" value="CHAT"/>
    <property type="match status" value="1"/>
</dbReference>
<protein>
    <submittedName>
        <fullName evidence="3">CHAT domain-containing protein</fullName>
    </submittedName>
</protein>
<dbReference type="AlphaFoldDB" id="A0A951QH91"/>
<dbReference type="InterPro" id="IPR011990">
    <property type="entry name" value="TPR-like_helical_dom_sf"/>
</dbReference>
<evidence type="ECO:0000313" key="3">
    <source>
        <dbReference type="EMBL" id="MBW4662034.1"/>
    </source>
</evidence>
<reference evidence="3" key="1">
    <citation type="submission" date="2021-05" db="EMBL/GenBank/DDBJ databases">
        <authorList>
            <person name="Pietrasiak N."/>
            <person name="Ward R."/>
            <person name="Stajich J.E."/>
            <person name="Kurbessoian T."/>
        </authorList>
    </citation>
    <scope>NUCLEOTIDE SEQUENCE</scope>
    <source>
        <strain evidence="3">UHER 2000/2452</strain>
    </source>
</reference>
<dbReference type="Gene3D" id="1.25.40.10">
    <property type="entry name" value="Tetratricopeptide repeat domain"/>
    <property type="match status" value="2"/>
</dbReference>
<feature type="domain" description="CHAT" evidence="2">
    <location>
        <begin position="596"/>
        <end position="869"/>
    </location>
</feature>
<dbReference type="PANTHER" id="PTHR10098:SF112">
    <property type="entry name" value="SLR0380 PROTEIN"/>
    <property type="match status" value="1"/>
</dbReference>
<organism evidence="3 4">
    <name type="scientific">Drouetiella hepatica Uher 2000/2452</name>
    <dbReference type="NCBI Taxonomy" id="904376"/>
    <lineage>
        <taxon>Bacteria</taxon>
        <taxon>Bacillati</taxon>
        <taxon>Cyanobacteriota</taxon>
        <taxon>Cyanophyceae</taxon>
        <taxon>Oculatellales</taxon>
        <taxon>Oculatellaceae</taxon>
        <taxon>Drouetiella</taxon>
    </lineage>
</organism>
<dbReference type="InterPro" id="IPR024983">
    <property type="entry name" value="CHAT_dom"/>
</dbReference>
<dbReference type="Pfam" id="PF13424">
    <property type="entry name" value="TPR_12"/>
    <property type="match status" value="1"/>
</dbReference>
<dbReference type="EMBL" id="JAHHHD010000054">
    <property type="protein sequence ID" value="MBW4662034.1"/>
    <property type="molecule type" value="Genomic_DNA"/>
</dbReference>
<evidence type="ECO:0000259" key="2">
    <source>
        <dbReference type="Pfam" id="PF12770"/>
    </source>
</evidence>
<dbReference type="PROSITE" id="PS50005">
    <property type="entry name" value="TPR"/>
    <property type="match status" value="1"/>
</dbReference>
<evidence type="ECO:0000313" key="4">
    <source>
        <dbReference type="Proteomes" id="UP000757435"/>
    </source>
</evidence>
<accession>A0A951QH91</accession>
<dbReference type="SUPFAM" id="SSF48452">
    <property type="entry name" value="TPR-like"/>
    <property type="match status" value="2"/>
</dbReference>